<keyword evidence="2" id="KW-1185">Reference proteome</keyword>
<reference evidence="1 2" key="1">
    <citation type="submission" date="2021-05" db="EMBL/GenBank/DDBJ databases">
        <authorList>
            <person name="Kumar R."/>
            <person name="Kumar A."/>
            <person name="Mukhia S."/>
        </authorList>
    </citation>
    <scope>NUCLEOTIDE SEQUENCE [LARGE SCALE GENOMIC DNA]</scope>
    <source>
        <strain evidence="1 2">ERMR7:08</strain>
    </source>
</reference>
<protein>
    <recommendedName>
        <fullName evidence="3">Apea-like HEPN domain-containing protein</fullName>
    </recommendedName>
</protein>
<dbReference type="RefSeq" id="WP_281534504.1">
    <property type="nucleotide sequence ID" value="NZ_CP075584.1"/>
</dbReference>
<dbReference type="Proteomes" id="UP001212421">
    <property type="component" value="Chromosome"/>
</dbReference>
<evidence type="ECO:0000313" key="2">
    <source>
        <dbReference type="Proteomes" id="UP001212421"/>
    </source>
</evidence>
<evidence type="ECO:0000313" key="1">
    <source>
        <dbReference type="EMBL" id="WBM79893.1"/>
    </source>
</evidence>
<evidence type="ECO:0008006" key="3">
    <source>
        <dbReference type="Google" id="ProtNLM"/>
    </source>
</evidence>
<name>A0ABY7NBL2_9MICO</name>
<gene>
    <name evidence="1" type="ORF">KIV56_17265</name>
</gene>
<accession>A0ABY7NBL2</accession>
<dbReference type="EMBL" id="CP075584">
    <property type="protein sequence ID" value="WBM79893.1"/>
    <property type="molecule type" value="Genomic_DNA"/>
</dbReference>
<sequence length="423" mass="47565">MSFLTTEFTDTYSDDMIFLETVRRSVLRNPFENHVPDILDATVARIYAVMMIGNVENAIAEEFQRTGNPDLNIYLHPRTKNPEKIAALRNYFQSVYTDGVSDSDVLSDYLAIKYLRNGIIHSDRRVGNQAQFVTERGFPVDSRDLRLSHLDTMGVVNTSMIAYLGLPRLLGKSDLLRGAVERVSGPSNYHVDAPYTLFEFLRLHSRNLNNVGSSWSRLLEQHPSEARQPIATCIEVVEKIRAADLGGQEYAQVLSWSEAAAYSWREVTRLLPDPAGRRLVNDARYRGQLLRIALSLAHDGGFPRAQLGAKVYRRLIDLVESGKLGSEFEGAGLFEDSSLYSAEDVLECYAIGEVAYDLTAGLPLRWVWVVLACDTSDAASELASTFIDLAELGRAWYMAIEHSRPHLSEDFEQYRSAISKLKQ</sequence>
<proteinExistence type="predicted"/>
<organism evidence="1 2">
    <name type="scientific">Cryobacterium breve</name>
    <dbReference type="NCBI Taxonomy" id="1259258"/>
    <lineage>
        <taxon>Bacteria</taxon>
        <taxon>Bacillati</taxon>
        <taxon>Actinomycetota</taxon>
        <taxon>Actinomycetes</taxon>
        <taxon>Micrococcales</taxon>
        <taxon>Microbacteriaceae</taxon>
        <taxon>Cryobacterium</taxon>
    </lineage>
</organism>